<keyword evidence="1" id="KW-1133">Transmembrane helix</keyword>
<name>A0A9D0Z9I5_9FIRM</name>
<accession>A0A9D0Z9I5</accession>
<keyword evidence="1" id="KW-0812">Transmembrane</keyword>
<reference evidence="2" key="2">
    <citation type="journal article" date="2021" name="PeerJ">
        <title>Extensive microbial diversity within the chicken gut microbiome revealed by metagenomics and culture.</title>
        <authorList>
            <person name="Gilroy R."/>
            <person name="Ravi A."/>
            <person name="Getino M."/>
            <person name="Pursley I."/>
            <person name="Horton D.L."/>
            <person name="Alikhan N.F."/>
            <person name="Baker D."/>
            <person name="Gharbi K."/>
            <person name="Hall N."/>
            <person name="Watson M."/>
            <person name="Adriaenssens E.M."/>
            <person name="Foster-Nyarko E."/>
            <person name="Jarju S."/>
            <person name="Secka A."/>
            <person name="Antonio M."/>
            <person name="Oren A."/>
            <person name="Chaudhuri R.R."/>
            <person name="La Ragione R."/>
            <person name="Hildebrand F."/>
            <person name="Pallen M.J."/>
        </authorList>
    </citation>
    <scope>NUCLEOTIDE SEQUENCE</scope>
    <source>
        <strain evidence="2">ChiSxjej2B14-6234</strain>
    </source>
</reference>
<feature type="transmembrane region" description="Helical" evidence="1">
    <location>
        <begin position="118"/>
        <end position="144"/>
    </location>
</feature>
<protein>
    <recommendedName>
        <fullName evidence="4">DUF4342 domain-containing protein</fullName>
    </recommendedName>
</protein>
<evidence type="ECO:0000256" key="1">
    <source>
        <dbReference type="SAM" id="Phobius"/>
    </source>
</evidence>
<sequence length="196" mass="20581">MNAYQNDLLESVEYLRAHARVSYARALELLEAHGGDVAACLIELERDGCVNSPSDAPGAAPQADAEAAAQADADAAPDVRSAVSDAMRRAKHAACSALSTLLRLRVNVSQAGAQVTDLSALFVLALAILCPPLLLLAALVLLLLGYRFGMSAVQAQDVMQPLGELVRGTGRSLCTLGRSAVQTVRDLMREAQTARG</sequence>
<organism evidence="2 3">
    <name type="scientific">Candidatus Onthenecus intestinigallinarum</name>
    <dbReference type="NCBI Taxonomy" id="2840875"/>
    <lineage>
        <taxon>Bacteria</taxon>
        <taxon>Bacillati</taxon>
        <taxon>Bacillota</taxon>
        <taxon>Clostridia</taxon>
        <taxon>Eubacteriales</taxon>
        <taxon>Candidatus Onthenecus</taxon>
    </lineage>
</organism>
<reference evidence="2" key="1">
    <citation type="submission" date="2020-10" db="EMBL/GenBank/DDBJ databases">
        <authorList>
            <person name="Gilroy R."/>
        </authorList>
    </citation>
    <scope>NUCLEOTIDE SEQUENCE</scope>
    <source>
        <strain evidence="2">ChiSxjej2B14-6234</strain>
    </source>
</reference>
<gene>
    <name evidence="2" type="ORF">IAB73_05840</name>
</gene>
<evidence type="ECO:0008006" key="4">
    <source>
        <dbReference type="Google" id="ProtNLM"/>
    </source>
</evidence>
<evidence type="ECO:0000313" key="2">
    <source>
        <dbReference type="EMBL" id="HIQ71711.1"/>
    </source>
</evidence>
<comment type="caution">
    <text evidence="2">The sequence shown here is derived from an EMBL/GenBank/DDBJ whole genome shotgun (WGS) entry which is preliminary data.</text>
</comment>
<dbReference type="Proteomes" id="UP000886887">
    <property type="component" value="Unassembled WGS sequence"/>
</dbReference>
<proteinExistence type="predicted"/>
<evidence type="ECO:0000313" key="3">
    <source>
        <dbReference type="Proteomes" id="UP000886887"/>
    </source>
</evidence>
<keyword evidence="1" id="KW-0472">Membrane</keyword>
<dbReference type="EMBL" id="DVFJ01000017">
    <property type="protein sequence ID" value="HIQ71711.1"/>
    <property type="molecule type" value="Genomic_DNA"/>
</dbReference>
<dbReference type="AlphaFoldDB" id="A0A9D0Z9I5"/>